<organism evidence="10 11">
    <name type="scientific">Stercorarius parasiticus</name>
    <name type="common">Parasitic jaeger</name>
    <name type="synonym">Arctic skua</name>
    <dbReference type="NCBI Taxonomy" id="54059"/>
    <lineage>
        <taxon>Eukaryota</taxon>
        <taxon>Metazoa</taxon>
        <taxon>Chordata</taxon>
        <taxon>Craniata</taxon>
        <taxon>Vertebrata</taxon>
        <taxon>Euteleostomi</taxon>
        <taxon>Archelosauria</taxon>
        <taxon>Archosauria</taxon>
        <taxon>Dinosauria</taxon>
        <taxon>Saurischia</taxon>
        <taxon>Theropoda</taxon>
        <taxon>Coelurosauria</taxon>
        <taxon>Aves</taxon>
        <taxon>Neognathae</taxon>
        <taxon>Neoaves</taxon>
        <taxon>Charadriiformes</taxon>
        <taxon>Stercorariidae</taxon>
        <taxon>Stercorarius</taxon>
    </lineage>
</organism>
<dbReference type="GO" id="GO:0005886">
    <property type="term" value="C:plasma membrane"/>
    <property type="evidence" value="ECO:0007669"/>
    <property type="project" value="TreeGrafter"/>
</dbReference>
<evidence type="ECO:0000256" key="1">
    <source>
        <dbReference type="ARBA" id="ARBA00004141"/>
    </source>
</evidence>
<reference evidence="10 11" key="1">
    <citation type="submission" date="2019-09" db="EMBL/GenBank/DDBJ databases">
        <title>Bird 10,000 Genomes (B10K) Project - Family phase.</title>
        <authorList>
            <person name="Zhang G."/>
        </authorList>
    </citation>
    <scope>NUCLEOTIDE SEQUENCE [LARGE SCALE GENOMIC DNA]</scope>
    <source>
        <strain evidence="10">B10K-DU-001-20</strain>
        <tissue evidence="10">Muscle</tissue>
    </source>
</reference>
<feature type="non-terminal residue" evidence="10">
    <location>
        <position position="1"/>
    </location>
</feature>
<evidence type="ECO:0000256" key="9">
    <source>
        <dbReference type="SAM" id="Phobius"/>
    </source>
</evidence>
<dbReference type="PANTHER" id="PTHR32261:SF8">
    <property type="entry name" value="CALCIUM HOMEOSTASIS MODULATOR PROTEIN 5"/>
    <property type="match status" value="1"/>
</dbReference>
<keyword evidence="6" id="KW-0406">Ion transport</keyword>
<dbReference type="InterPro" id="IPR029569">
    <property type="entry name" value="CALHM"/>
</dbReference>
<gene>
    <name evidence="10" type="primary">Calhm5</name>
    <name evidence="10" type="ORF">STEPAR_R14119</name>
</gene>
<evidence type="ECO:0000256" key="5">
    <source>
        <dbReference type="ARBA" id="ARBA00022989"/>
    </source>
</evidence>
<sequence>MDGFQTILKFFMNQKTAIGYSFMALLTMGGERVFSLVAFRCPCSNENFRYGLVFLFSPAFVLLVIGYFLNRKTWKLFTGCWVNPRKIFPRGNTCHFFYVFGQITLNALVAPVMWLSVALLNGTFYECAMSGLKNPSYLQAVCHSKSAKCFEELHKVACDKSSMPFAESDELKRTLQAQSQILGWCVIVTTALLSLLTTCCASCQSKVSHLQLMFWRVYMEKEKEQLEQIFQLYATKLSERNLKCFFENKEPEVIPLPTFQAWEDASQLYSFSSSSKQYYSTIHRLVEEGQKKINEERETMLDFVDKREMP</sequence>
<feature type="transmembrane region" description="Helical" evidence="9">
    <location>
        <begin position="96"/>
        <end position="120"/>
    </location>
</feature>
<proteinExistence type="inferred from homology"/>
<dbReference type="GO" id="GO:0005261">
    <property type="term" value="F:monoatomic cation channel activity"/>
    <property type="evidence" value="ECO:0007669"/>
    <property type="project" value="TreeGrafter"/>
</dbReference>
<protein>
    <submittedName>
        <fullName evidence="10">CAHM5 protein</fullName>
    </submittedName>
</protein>
<evidence type="ECO:0000256" key="8">
    <source>
        <dbReference type="ARBA" id="ARBA00023303"/>
    </source>
</evidence>
<comment type="caution">
    <text evidence="10">The sequence shown here is derived from an EMBL/GenBank/DDBJ whole genome shotgun (WGS) entry which is preliminary data.</text>
</comment>
<evidence type="ECO:0000256" key="7">
    <source>
        <dbReference type="ARBA" id="ARBA00023136"/>
    </source>
</evidence>
<dbReference type="AlphaFoldDB" id="A0A7K9FAH0"/>
<keyword evidence="3" id="KW-0813">Transport</keyword>
<feature type="transmembrane region" description="Helical" evidence="9">
    <location>
        <begin position="20"/>
        <end position="39"/>
    </location>
</feature>
<dbReference type="Pfam" id="PF14798">
    <property type="entry name" value="Ca_hom_mod"/>
    <property type="match status" value="1"/>
</dbReference>
<evidence type="ECO:0000313" key="10">
    <source>
        <dbReference type="EMBL" id="NXG85835.1"/>
    </source>
</evidence>
<dbReference type="PANTHER" id="PTHR32261">
    <property type="entry name" value="CALCIUM HOMEOSTASIS MODULATOR PROTEIN"/>
    <property type="match status" value="1"/>
</dbReference>
<dbReference type="Proteomes" id="UP000532908">
    <property type="component" value="Unassembled WGS sequence"/>
</dbReference>
<keyword evidence="8" id="KW-0407">Ion channel</keyword>
<evidence type="ECO:0000256" key="6">
    <source>
        <dbReference type="ARBA" id="ARBA00023065"/>
    </source>
</evidence>
<comment type="subcellular location">
    <subcellularLocation>
        <location evidence="1">Membrane</location>
        <topology evidence="1">Multi-pass membrane protein</topology>
    </subcellularLocation>
</comment>
<comment type="similarity">
    <text evidence="2">Belongs to the CALHM family.</text>
</comment>
<evidence type="ECO:0000256" key="3">
    <source>
        <dbReference type="ARBA" id="ARBA00022448"/>
    </source>
</evidence>
<evidence type="ECO:0000256" key="2">
    <source>
        <dbReference type="ARBA" id="ARBA00008497"/>
    </source>
</evidence>
<keyword evidence="11" id="KW-1185">Reference proteome</keyword>
<feature type="transmembrane region" description="Helical" evidence="9">
    <location>
        <begin position="51"/>
        <end position="69"/>
    </location>
</feature>
<dbReference type="EMBL" id="VWZL01002054">
    <property type="protein sequence ID" value="NXG85835.1"/>
    <property type="molecule type" value="Genomic_DNA"/>
</dbReference>
<keyword evidence="4 9" id="KW-0812">Transmembrane</keyword>
<feature type="non-terminal residue" evidence="10">
    <location>
        <position position="310"/>
    </location>
</feature>
<feature type="transmembrane region" description="Helical" evidence="9">
    <location>
        <begin position="181"/>
        <end position="198"/>
    </location>
</feature>
<dbReference type="GO" id="GO:1904669">
    <property type="term" value="P:ATP export"/>
    <property type="evidence" value="ECO:0007669"/>
    <property type="project" value="UniProtKB-ARBA"/>
</dbReference>
<keyword evidence="5 9" id="KW-1133">Transmembrane helix</keyword>
<evidence type="ECO:0000256" key="4">
    <source>
        <dbReference type="ARBA" id="ARBA00022692"/>
    </source>
</evidence>
<accession>A0A7K9FAH0</accession>
<evidence type="ECO:0000313" key="11">
    <source>
        <dbReference type="Proteomes" id="UP000532908"/>
    </source>
</evidence>
<keyword evidence="7 9" id="KW-0472">Membrane</keyword>
<name>A0A7K9FAH0_STEPR</name>